<accession>A0A2T3KL92</accession>
<evidence type="ECO:0000313" key="1">
    <source>
        <dbReference type="EMBL" id="PSV00420.1"/>
    </source>
</evidence>
<proteinExistence type="predicted"/>
<protein>
    <submittedName>
        <fullName evidence="1">Uncharacterized protein</fullName>
    </submittedName>
</protein>
<evidence type="ECO:0000313" key="2">
    <source>
        <dbReference type="Proteomes" id="UP000241426"/>
    </source>
</evidence>
<sequence length="180" mass="19942">MTRTDIKAHIQQVKSKTAFVSLLEELKSNLQGCSDNDGINAMKEAFDEPAFAQLVCAVAAEYKKSNPFTDLRMDMGKKLLFWISEEHDVVSLDNLRASKVSVKNVTVVETIKSSIQGIINFPLNGKAEIFTQEMLIGIHPKWAQDLLAFIAYAAKLSVLDGNSDEKVGYIASFEGHLSFI</sequence>
<organism evidence="1 2">
    <name type="scientific">Photobacterium kishitanii</name>
    <dbReference type="NCBI Taxonomy" id="318456"/>
    <lineage>
        <taxon>Bacteria</taxon>
        <taxon>Pseudomonadati</taxon>
        <taxon>Pseudomonadota</taxon>
        <taxon>Gammaproteobacteria</taxon>
        <taxon>Vibrionales</taxon>
        <taxon>Vibrionaceae</taxon>
        <taxon>Photobacterium</taxon>
    </lineage>
</organism>
<gene>
    <name evidence="1" type="ORF">C9J27_04630</name>
</gene>
<reference evidence="1 2" key="1">
    <citation type="submission" date="2018-01" db="EMBL/GenBank/DDBJ databases">
        <title>Whole genome sequencing of Histamine producing bacteria.</title>
        <authorList>
            <person name="Butler K."/>
        </authorList>
    </citation>
    <scope>NUCLEOTIDE SEQUENCE [LARGE SCALE GENOMIC DNA]</scope>
    <source>
        <strain evidence="1 2">FS-7.2</strain>
    </source>
</reference>
<dbReference type="RefSeq" id="WP_107289050.1">
    <property type="nucleotide sequence ID" value="NZ_PYNF01000003.1"/>
</dbReference>
<dbReference type="Proteomes" id="UP000241426">
    <property type="component" value="Unassembled WGS sequence"/>
</dbReference>
<name>A0A2T3KL92_9GAMM</name>
<dbReference type="AlphaFoldDB" id="A0A2T3KL92"/>
<dbReference type="EMBL" id="PYNF01000003">
    <property type="protein sequence ID" value="PSV00420.1"/>
    <property type="molecule type" value="Genomic_DNA"/>
</dbReference>
<comment type="caution">
    <text evidence="1">The sequence shown here is derived from an EMBL/GenBank/DDBJ whole genome shotgun (WGS) entry which is preliminary data.</text>
</comment>